<name>A0A4R3HWU7_9GAMM</name>
<dbReference type="AlphaFoldDB" id="A0A4R3HWU7"/>
<proteinExistence type="predicted"/>
<keyword evidence="1" id="KW-1133">Transmembrane helix</keyword>
<dbReference type="Proteomes" id="UP000295793">
    <property type="component" value="Unassembled WGS sequence"/>
</dbReference>
<protein>
    <submittedName>
        <fullName evidence="3">Uncharacterized protein DUF3592</fullName>
    </submittedName>
</protein>
<evidence type="ECO:0000259" key="2">
    <source>
        <dbReference type="Pfam" id="PF12158"/>
    </source>
</evidence>
<keyword evidence="4" id="KW-1185">Reference proteome</keyword>
<comment type="caution">
    <text evidence="3">The sequence shown here is derived from an EMBL/GenBank/DDBJ whole genome shotgun (WGS) entry which is preliminary data.</text>
</comment>
<organism evidence="3 4">
    <name type="scientific">Reinekea marinisedimentorum</name>
    <dbReference type="NCBI Taxonomy" id="230495"/>
    <lineage>
        <taxon>Bacteria</taxon>
        <taxon>Pseudomonadati</taxon>
        <taxon>Pseudomonadota</taxon>
        <taxon>Gammaproteobacteria</taxon>
        <taxon>Oceanospirillales</taxon>
        <taxon>Saccharospirillaceae</taxon>
        <taxon>Reinekea</taxon>
    </lineage>
</organism>
<reference evidence="3 4" key="1">
    <citation type="submission" date="2019-03" db="EMBL/GenBank/DDBJ databases">
        <title>Genomic Encyclopedia of Archaeal and Bacterial Type Strains, Phase II (KMG-II): from individual species to whole genera.</title>
        <authorList>
            <person name="Goeker M."/>
        </authorList>
    </citation>
    <scope>NUCLEOTIDE SEQUENCE [LARGE SCALE GENOMIC DNA]</scope>
    <source>
        <strain evidence="3 4">DSM 15388</strain>
    </source>
</reference>
<feature type="transmembrane region" description="Helical" evidence="1">
    <location>
        <begin position="6"/>
        <end position="26"/>
    </location>
</feature>
<evidence type="ECO:0000313" key="4">
    <source>
        <dbReference type="Proteomes" id="UP000295793"/>
    </source>
</evidence>
<dbReference type="InterPro" id="IPR021994">
    <property type="entry name" value="DUF3592"/>
</dbReference>
<keyword evidence="1" id="KW-0812">Transmembrane</keyword>
<dbReference type="RefSeq" id="WP_207902789.1">
    <property type="nucleotide sequence ID" value="NZ_SLZR01000030.1"/>
</dbReference>
<keyword evidence="1" id="KW-0472">Membrane</keyword>
<evidence type="ECO:0000313" key="3">
    <source>
        <dbReference type="EMBL" id="TCS35879.1"/>
    </source>
</evidence>
<feature type="transmembrane region" description="Helical" evidence="1">
    <location>
        <begin position="111"/>
        <end position="128"/>
    </location>
</feature>
<accession>A0A4R3HWU7</accession>
<feature type="domain" description="DUF3592" evidence="2">
    <location>
        <begin position="35"/>
        <end position="107"/>
    </location>
</feature>
<gene>
    <name evidence="3" type="ORF">BCF53_13014</name>
</gene>
<evidence type="ECO:0000256" key="1">
    <source>
        <dbReference type="SAM" id="Phobius"/>
    </source>
</evidence>
<dbReference type="Pfam" id="PF12158">
    <property type="entry name" value="DUF3592"/>
    <property type="match status" value="1"/>
</dbReference>
<sequence length="129" mass="14505">MEIQFVPLVAGGIFAGLGVFMVYDYYRFNKSAIKAQGEILRYDEYQSKDSDNRKRTMYCPYFVFAVGGKAYEVKSNTSYSSKAIPVGEKVDVLYQPGNEAKARLAKGNDSWLGILFIGLSLPAFYYGLF</sequence>
<dbReference type="EMBL" id="SLZR01000030">
    <property type="protein sequence ID" value="TCS35879.1"/>
    <property type="molecule type" value="Genomic_DNA"/>
</dbReference>